<protein>
    <submittedName>
        <fullName evidence="10">Menaquinol dehydrogenase NosGH, periplasmic component NosG</fullName>
        <ecNumber evidence="10">1.7.99.4</ecNumber>
    </submittedName>
</protein>
<feature type="domain" description="4Fe-4S ferredoxin-type" evidence="9">
    <location>
        <begin position="38"/>
        <end position="67"/>
    </location>
</feature>
<dbReference type="Gene3D" id="3.30.70.20">
    <property type="match status" value="2"/>
</dbReference>
<evidence type="ECO:0000256" key="1">
    <source>
        <dbReference type="ARBA" id="ARBA00022448"/>
    </source>
</evidence>
<dbReference type="InterPro" id="IPR017900">
    <property type="entry name" value="4Fe4S_Fe_S_CS"/>
</dbReference>
<dbReference type="Proteomes" id="UP000194260">
    <property type="component" value="Chromosome"/>
</dbReference>
<dbReference type="PANTHER" id="PTHR43687">
    <property type="entry name" value="ADENYLYLSULFATE REDUCTASE, BETA SUBUNIT"/>
    <property type="match status" value="1"/>
</dbReference>
<keyword evidence="5" id="KW-0249">Electron transport</keyword>
<proteinExistence type="predicted"/>
<evidence type="ECO:0000256" key="8">
    <source>
        <dbReference type="SAM" id="Phobius"/>
    </source>
</evidence>
<keyword evidence="2" id="KW-0004">4Fe-4S</keyword>
<dbReference type="Pfam" id="PF12838">
    <property type="entry name" value="Fer4_7"/>
    <property type="match status" value="1"/>
</dbReference>
<evidence type="ECO:0000256" key="7">
    <source>
        <dbReference type="ARBA" id="ARBA00023014"/>
    </source>
</evidence>
<feature type="domain" description="4Fe-4S ferredoxin-type" evidence="9">
    <location>
        <begin position="154"/>
        <end position="184"/>
    </location>
</feature>
<dbReference type="EMBL" id="CP018789">
    <property type="protein sequence ID" value="ARR01081.1"/>
    <property type="molecule type" value="Genomic_DNA"/>
</dbReference>
<dbReference type="RefSeq" id="WP_086298047.1">
    <property type="nucleotide sequence ID" value="NZ_CP018789.1"/>
</dbReference>
<evidence type="ECO:0000259" key="9">
    <source>
        <dbReference type="PROSITE" id="PS51379"/>
    </source>
</evidence>
<dbReference type="InterPro" id="IPR017896">
    <property type="entry name" value="4Fe4S_Fe-S-bd"/>
</dbReference>
<dbReference type="InterPro" id="IPR050572">
    <property type="entry name" value="Fe-S_Ferredoxin"/>
</dbReference>
<dbReference type="PROSITE" id="PS00198">
    <property type="entry name" value="4FE4S_FER_1"/>
    <property type="match status" value="1"/>
</dbReference>
<sequence>MNRREFSIFSLITLGGAIGGGIVINKFYKPKLHLRPPGSAKNFESLCIKCGQCVQVCPYHSINLLGFDDGINLATAYIDPSKRGCYLCDLFPCVLACPSGALDHNINSIKDVKMGVAIIKDMQKCYATLDKSVSKSDVSTLLKRKTYNQRENEAKKIIEDNISKTCHLCISSCPVQGAISLVKISDKPAIKIEPNCVGCGVCQEVCFANVIEILPNKSYKDIYGD</sequence>
<gene>
    <name evidence="10" type="primary">nosG</name>
    <name evidence="10" type="ORF">CSUIS_1285</name>
</gene>
<accession>A0A1X9SXY5</accession>
<dbReference type="AlphaFoldDB" id="A0A1X9SXY5"/>
<evidence type="ECO:0000256" key="4">
    <source>
        <dbReference type="ARBA" id="ARBA00022737"/>
    </source>
</evidence>
<keyword evidence="7" id="KW-0411">Iron-sulfur</keyword>
<evidence type="ECO:0000256" key="6">
    <source>
        <dbReference type="ARBA" id="ARBA00023004"/>
    </source>
</evidence>
<evidence type="ECO:0000256" key="3">
    <source>
        <dbReference type="ARBA" id="ARBA00022723"/>
    </source>
</evidence>
<evidence type="ECO:0000256" key="5">
    <source>
        <dbReference type="ARBA" id="ARBA00022982"/>
    </source>
</evidence>
<name>A0A1X9SXY5_9BACT</name>
<keyword evidence="4" id="KW-0677">Repeat</keyword>
<reference evidence="11" key="1">
    <citation type="journal article" date="2017" name="Genome Biol. Evol.">
        <title>Comparative Genomic Analysis Identifies a Campylobacter Clade Deficient in Selenium Metabolism.</title>
        <authorList>
            <person name="Miller W.G."/>
            <person name="Yee E."/>
            <person name="Lopes B.S."/>
            <person name="Chapman M.H."/>
            <person name="Huynh S."/>
            <person name="Bono J.L."/>
            <person name="Parker C.T."/>
            <person name="Strachan N.J.C."/>
            <person name="Forbes K.J."/>
        </authorList>
    </citation>
    <scope>NUCLEOTIDE SEQUENCE [LARGE SCALE GENOMIC DNA]</scope>
    <source>
        <strain evidence="11">RM6137</strain>
    </source>
</reference>
<dbReference type="SUPFAM" id="SSF54862">
    <property type="entry name" value="4Fe-4S ferredoxins"/>
    <property type="match status" value="1"/>
</dbReference>
<feature type="domain" description="4Fe-4S ferredoxin-type" evidence="9">
    <location>
        <begin position="186"/>
        <end position="216"/>
    </location>
</feature>
<dbReference type="PANTHER" id="PTHR43687:SF6">
    <property type="entry name" value="L-ASPARTATE SEMIALDEHYDE SULFURTRANSFERASE IRON-SULFUR SUBUNIT"/>
    <property type="match status" value="1"/>
</dbReference>
<dbReference type="GO" id="GO:0046872">
    <property type="term" value="F:metal ion binding"/>
    <property type="evidence" value="ECO:0007669"/>
    <property type="project" value="UniProtKB-KW"/>
</dbReference>
<keyword evidence="10" id="KW-0560">Oxidoreductase</keyword>
<keyword evidence="1" id="KW-0813">Transport</keyword>
<dbReference type="STRING" id="1660073.CSUIS_1285"/>
<dbReference type="GO" id="GO:0016491">
    <property type="term" value="F:oxidoreductase activity"/>
    <property type="evidence" value="ECO:0007669"/>
    <property type="project" value="UniProtKB-KW"/>
</dbReference>
<dbReference type="PROSITE" id="PS51379">
    <property type="entry name" value="4FE4S_FER_2"/>
    <property type="match status" value="4"/>
</dbReference>
<evidence type="ECO:0000313" key="10">
    <source>
        <dbReference type="EMBL" id="ARR01081.1"/>
    </source>
</evidence>
<keyword evidence="8" id="KW-0472">Membrane</keyword>
<evidence type="ECO:0000313" key="11">
    <source>
        <dbReference type="Proteomes" id="UP000194260"/>
    </source>
</evidence>
<dbReference type="GO" id="GO:0051539">
    <property type="term" value="F:4 iron, 4 sulfur cluster binding"/>
    <property type="evidence" value="ECO:0007669"/>
    <property type="project" value="UniProtKB-KW"/>
</dbReference>
<dbReference type="KEGG" id="camy:CSUIS_1285"/>
<keyword evidence="8" id="KW-1133">Transmembrane helix</keyword>
<feature type="transmembrane region" description="Helical" evidence="8">
    <location>
        <begin position="6"/>
        <end position="28"/>
    </location>
</feature>
<organism evidence="10 11">
    <name type="scientific">Campylobacter porcelli</name>
    <dbReference type="NCBI Taxonomy" id="1660073"/>
    <lineage>
        <taxon>Bacteria</taxon>
        <taxon>Pseudomonadati</taxon>
        <taxon>Campylobacterota</taxon>
        <taxon>Epsilonproteobacteria</taxon>
        <taxon>Campylobacterales</taxon>
        <taxon>Campylobacteraceae</taxon>
        <taxon>Campylobacter</taxon>
    </lineage>
</organism>
<keyword evidence="3" id="KW-0479">Metal-binding</keyword>
<keyword evidence="8" id="KW-0812">Transmembrane</keyword>
<dbReference type="EC" id="1.7.99.4" evidence="10"/>
<keyword evidence="6" id="KW-0408">Iron</keyword>
<feature type="domain" description="4Fe-4S ferredoxin-type" evidence="9">
    <location>
        <begin position="74"/>
        <end position="107"/>
    </location>
</feature>
<evidence type="ECO:0000256" key="2">
    <source>
        <dbReference type="ARBA" id="ARBA00022485"/>
    </source>
</evidence>